<gene>
    <name evidence="1" type="ORF">AALO_G00121480</name>
</gene>
<reference evidence="1" key="1">
    <citation type="submission" date="2020-10" db="EMBL/GenBank/DDBJ databases">
        <title>Chromosome-scale genome assembly of the Allis shad, Alosa alosa.</title>
        <authorList>
            <person name="Margot Z."/>
            <person name="Christophe K."/>
            <person name="Cabau C."/>
            <person name="Louis A."/>
            <person name="Berthelot C."/>
            <person name="Parey E."/>
            <person name="Roest Crollius H."/>
            <person name="Montfort J."/>
            <person name="Robinson-Rechavi M."/>
            <person name="Bucao C."/>
            <person name="Bouchez O."/>
            <person name="Gislard M."/>
            <person name="Lluch J."/>
            <person name="Milhes M."/>
            <person name="Lampietro C."/>
            <person name="Lopez Roques C."/>
            <person name="Donnadieu C."/>
            <person name="Braasch I."/>
            <person name="Desvignes T."/>
            <person name="Postlethwait J."/>
            <person name="Bobe J."/>
            <person name="Guiguen Y."/>
        </authorList>
    </citation>
    <scope>NUCLEOTIDE SEQUENCE</scope>
    <source>
        <strain evidence="1">M-15738</strain>
        <tissue evidence="1">Blood</tissue>
    </source>
</reference>
<evidence type="ECO:0000313" key="2">
    <source>
        <dbReference type="Proteomes" id="UP000823561"/>
    </source>
</evidence>
<proteinExistence type="predicted"/>
<sequence length="121" mass="13792">MIQKRGGRLVYNQPKKGTCYSLLIQLHWLPICPHQIQVSNACLQSSLGSAPTYLNALLQTYTTSRPLGSSDERRLALPPGIATCFSTFYILNLQYQEEAACTLEFFQRKRPRRSLRTITNK</sequence>
<name>A0AAV6GPU2_9TELE</name>
<dbReference type="Proteomes" id="UP000823561">
    <property type="component" value="Chromosome 9"/>
</dbReference>
<dbReference type="EMBL" id="JADWDJ010000009">
    <property type="protein sequence ID" value="KAG5275541.1"/>
    <property type="molecule type" value="Genomic_DNA"/>
</dbReference>
<accession>A0AAV6GPU2</accession>
<organism evidence="1 2">
    <name type="scientific">Alosa alosa</name>
    <name type="common">allis shad</name>
    <dbReference type="NCBI Taxonomy" id="278164"/>
    <lineage>
        <taxon>Eukaryota</taxon>
        <taxon>Metazoa</taxon>
        <taxon>Chordata</taxon>
        <taxon>Craniata</taxon>
        <taxon>Vertebrata</taxon>
        <taxon>Euteleostomi</taxon>
        <taxon>Actinopterygii</taxon>
        <taxon>Neopterygii</taxon>
        <taxon>Teleostei</taxon>
        <taxon>Clupei</taxon>
        <taxon>Clupeiformes</taxon>
        <taxon>Clupeoidei</taxon>
        <taxon>Clupeidae</taxon>
        <taxon>Alosa</taxon>
    </lineage>
</organism>
<protein>
    <submittedName>
        <fullName evidence="1">Uncharacterized protein</fullName>
    </submittedName>
</protein>
<evidence type="ECO:0000313" key="1">
    <source>
        <dbReference type="EMBL" id="KAG5275541.1"/>
    </source>
</evidence>
<keyword evidence="2" id="KW-1185">Reference proteome</keyword>
<dbReference type="AlphaFoldDB" id="A0AAV6GPU2"/>
<comment type="caution">
    <text evidence="1">The sequence shown here is derived from an EMBL/GenBank/DDBJ whole genome shotgun (WGS) entry which is preliminary data.</text>
</comment>